<dbReference type="Gene3D" id="1.25.10.10">
    <property type="entry name" value="Leucine-rich Repeat Variant"/>
    <property type="match status" value="1"/>
</dbReference>
<dbReference type="Pfam" id="PF22964">
    <property type="entry name" value="ZER1-like_2nd"/>
    <property type="match status" value="1"/>
</dbReference>
<dbReference type="InterPro" id="IPR002347">
    <property type="entry name" value="SDR_fam"/>
</dbReference>
<dbReference type="InterPro" id="IPR016024">
    <property type="entry name" value="ARM-type_fold"/>
</dbReference>
<dbReference type="InterPro" id="IPR020904">
    <property type="entry name" value="Sc_DH/Rdtase_CS"/>
</dbReference>
<dbReference type="Pfam" id="PF25013">
    <property type="entry name" value="LRR_Zer-1"/>
    <property type="match status" value="1"/>
</dbReference>
<comment type="catalytic activity">
    <reaction evidence="11">
        <text>5,6,7,8-tetrahydropteridine + NADP(+) = 6,7-dihydropteridine + NADPH + H(+)</text>
        <dbReference type="Rhea" id="RHEA:17865"/>
        <dbReference type="ChEBI" id="CHEBI:15378"/>
        <dbReference type="ChEBI" id="CHEBI:28889"/>
        <dbReference type="ChEBI" id="CHEBI:30156"/>
        <dbReference type="ChEBI" id="CHEBI:57783"/>
        <dbReference type="ChEBI" id="CHEBI:58349"/>
        <dbReference type="EC" id="1.5.1.34"/>
    </reaction>
    <physiologicalReaction direction="right-to-left" evidence="11">
        <dbReference type="Rhea" id="RHEA:17867"/>
    </physiologicalReaction>
</comment>
<proteinExistence type="inferred from homology"/>
<dbReference type="InterPro" id="IPR055142">
    <property type="entry name" value="ZER1-like_C"/>
</dbReference>
<dbReference type="GO" id="GO:0006559">
    <property type="term" value="P:L-phenylalanine catabolic process"/>
    <property type="evidence" value="ECO:0007669"/>
    <property type="project" value="TreeGrafter"/>
</dbReference>
<feature type="region of interest" description="Disordered" evidence="13">
    <location>
        <begin position="373"/>
        <end position="393"/>
    </location>
</feature>
<dbReference type="EC" id="1.5.1.34" evidence="7"/>
<evidence type="ECO:0000256" key="12">
    <source>
        <dbReference type="ARBA" id="ARBA00047536"/>
    </source>
</evidence>
<dbReference type="InterPro" id="IPR056845">
    <property type="entry name" value="LRR_Zer-1"/>
</dbReference>
<comment type="function">
    <text evidence="6">Catalyzes the conversion of quinonoid dihydrobiopterin into tetrahydrobiopterin.</text>
</comment>
<name>A0A8S2HR55_9BILA</name>
<evidence type="ECO:0000256" key="11">
    <source>
        <dbReference type="ARBA" id="ARBA00047429"/>
    </source>
</evidence>
<evidence type="ECO:0000313" key="17">
    <source>
        <dbReference type="EMBL" id="CAF3670036.1"/>
    </source>
</evidence>
<comment type="catalytic activity">
    <reaction evidence="12">
        <text>5,6,7,8-tetrahydropteridine + NAD(+) = 6,7-dihydropteridine + NADH + H(+)</text>
        <dbReference type="Rhea" id="RHEA:17869"/>
        <dbReference type="ChEBI" id="CHEBI:15378"/>
        <dbReference type="ChEBI" id="CHEBI:28889"/>
        <dbReference type="ChEBI" id="CHEBI:30156"/>
        <dbReference type="ChEBI" id="CHEBI:57540"/>
        <dbReference type="ChEBI" id="CHEBI:57945"/>
        <dbReference type="EC" id="1.5.1.34"/>
    </reaction>
    <physiologicalReaction direction="right-to-left" evidence="12">
        <dbReference type="Rhea" id="RHEA:17871"/>
    </physiologicalReaction>
</comment>
<dbReference type="Gene3D" id="3.40.50.720">
    <property type="entry name" value="NAD(P)-binding Rossmann-like Domain"/>
    <property type="match status" value="1"/>
</dbReference>
<dbReference type="GO" id="GO:0006729">
    <property type="term" value="P:tetrahydrobiopterin biosynthetic process"/>
    <property type="evidence" value="ECO:0007669"/>
    <property type="project" value="UniProtKB-KW"/>
</dbReference>
<evidence type="ECO:0000313" key="18">
    <source>
        <dbReference type="Proteomes" id="UP000682733"/>
    </source>
</evidence>
<dbReference type="PRINTS" id="PR00081">
    <property type="entry name" value="GDHRDH"/>
</dbReference>
<dbReference type="InterPro" id="IPR036291">
    <property type="entry name" value="NAD(P)-bd_dom_sf"/>
</dbReference>
<dbReference type="GO" id="GO:0005737">
    <property type="term" value="C:cytoplasm"/>
    <property type="evidence" value="ECO:0007669"/>
    <property type="project" value="TreeGrafter"/>
</dbReference>
<dbReference type="PANTHER" id="PTHR15104:SF0">
    <property type="entry name" value="DIHYDROPTERIDINE REDUCTASE"/>
    <property type="match status" value="1"/>
</dbReference>
<evidence type="ECO:0000259" key="15">
    <source>
        <dbReference type="Pfam" id="PF25013"/>
    </source>
</evidence>
<dbReference type="SUPFAM" id="SSF52047">
    <property type="entry name" value="RNI-like"/>
    <property type="match status" value="1"/>
</dbReference>
<gene>
    <name evidence="16" type="ORF">OVA965_LOCUS8931</name>
    <name evidence="17" type="ORF">TMI583_LOCUS8927</name>
</gene>
<evidence type="ECO:0000256" key="8">
    <source>
        <dbReference type="ARBA" id="ARBA00039520"/>
    </source>
</evidence>
<protein>
    <recommendedName>
        <fullName evidence="8">Dihydropteridine reductase</fullName>
        <ecNumber evidence="7">1.5.1.34</ecNumber>
    </recommendedName>
    <alternativeName>
        <fullName evidence="10">HDHPR</fullName>
    </alternativeName>
    <alternativeName>
        <fullName evidence="9">Quinoid dihydropteridine reductase</fullName>
    </alternativeName>
</protein>
<dbReference type="AlphaFoldDB" id="A0A8S2HR55"/>
<dbReference type="SUPFAM" id="SSF48371">
    <property type="entry name" value="ARM repeat"/>
    <property type="match status" value="1"/>
</dbReference>
<evidence type="ECO:0000256" key="13">
    <source>
        <dbReference type="SAM" id="MobiDB-lite"/>
    </source>
</evidence>
<feature type="compositionally biased region" description="Basic residues" evidence="13">
    <location>
        <begin position="381"/>
        <end position="393"/>
    </location>
</feature>
<comment type="subunit">
    <text evidence="2">Homodimer.</text>
</comment>
<comment type="similarity">
    <text evidence="1">Belongs to the short-chain dehydrogenases/reductases (SDR) family.</text>
</comment>
<accession>A0A8S2HR55</accession>
<dbReference type="GO" id="GO:0004155">
    <property type="term" value="F:6,7-dihydropteridine reductase activity"/>
    <property type="evidence" value="ECO:0007669"/>
    <property type="project" value="UniProtKB-EC"/>
</dbReference>
<comment type="caution">
    <text evidence="17">The sequence shown here is derived from an EMBL/GenBank/DDBJ whole genome shotgun (WGS) entry which is preliminary data.</text>
</comment>
<keyword evidence="4" id="KW-0560">Oxidoreductase</keyword>
<dbReference type="Proteomes" id="UP000682733">
    <property type="component" value="Unassembled WGS sequence"/>
</dbReference>
<evidence type="ECO:0000256" key="5">
    <source>
        <dbReference type="ARBA" id="ARBA00023007"/>
    </source>
</evidence>
<evidence type="ECO:0000256" key="3">
    <source>
        <dbReference type="ARBA" id="ARBA00022857"/>
    </source>
</evidence>
<evidence type="ECO:0000256" key="4">
    <source>
        <dbReference type="ARBA" id="ARBA00023002"/>
    </source>
</evidence>
<evidence type="ECO:0000256" key="2">
    <source>
        <dbReference type="ARBA" id="ARBA00011738"/>
    </source>
</evidence>
<keyword evidence="3" id="KW-0521">NADP</keyword>
<keyword evidence="5" id="KW-0783">Tetrahydrobiopterin biosynthesis</keyword>
<dbReference type="GO" id="GO:0070404">
    <property type="term" value="F:NADH binding"/>
    <property type="evidence" value="ECO:0007669"/>
    <property type="project" value="TreeGrafter"/>
</dbReference>
<feature type="domain" description="Protein zer-1 homolog-like C-terminal" evidence="14">
    <location>
        <begin position="737"/>
        <end position="1101"/>
    </location>
</feature>
<dbReference type="PANTHER" id="PTHR15104">
    <property type="entry name" value="DIHYDROPTERIDINE REDUCTASE"/>
    <property type="match status" value="1"/>
</dbReference>
<dbReference type="Proteomes" id="UP000677228">
    <property type="component" value="Unassembled WGS sequence"/>
</dbReference>
<dbReference type="CDD" id="cd05334">
    <property type="entry name" value="DHPR_SDR_c_like"/>
    <property type="match status" value="1"/>
</dbReference>
<evidence type="ECO:0000259" key="14">
    <source>
        <dbReference type="Pfam" id="PF22964"/>
    </source>
</evidence>
<dbReference type="EMBL" id="CAJNOK010003084">
    <property type="protein sequence ID" value="CAF0887139.1"/>
    <property type="molecule type" value="Genomic_DNA"/>
</dbReference>
<evidence type="ECO:0000313" key="16">
    <source>
        <dbReference type="EMBL" id="CAF0887139.1"/>
    </source>
</evidence>
<dbReference type="InterPro" id="IPR011989">
    <property type="entry name" value="ARM-like"/>
</dbReference>
<dbReference type="SUPFAM" id="SSF51735">
    <property type="entry name" value="NAD(P)-binding Rossmann-fold domains"/>
    <property type="match status" value="1"/>
</dbReference>
<dbReference type="Gene3D" id="3.80.10.10">
    <property type="entry name" value="Ribonuclease Inhibitor"/>
    <property type="match status" value="1"/>
</dbReference>
<dbReference type="Pfam" id="PF00106">
    <property type="entry name" value="adh_short"/>
    <property type="match status" value="1"/>
</dbReference>
<evidence type="ECO:0000256" key="1">
    <source>
        <dbReference type="ARBA" id="ARBA00006484"/>
    </source>
</evidence>
<organism evidence="17 18">
    <name type="scientific">Didymodactylos carnosus</name>
    <dbReference type="NCBI Taxonomy" id="1234261"/>
    <lineage>
        <taxon>Eukaryota</taxon>
        <taxon>Metazoa</taxon>
        <taxon>Spiralia</taxon>
        <taxon>Gnathifera</taxon>
        <taxon>Rotifera</taxon>
        <taxon>Eurotatoria</taxon>
        <taxon>Bdelloidea</taxon>
        <taxon>Philodinida</taxon>
        <taxon>Philodinidae</taxon>
        <taxon>Didymodactylos</taxon>
    </lineage>
</organism>
<evidence type="ECO:0000256" key="9">
    <source>
        <dbReference type="ARBA" id="ARBA00041348"/>
    </source>
</evidence>
<dbReference type="EMBL" id="CAJOBA010003085">
    <property type="protein sequence ID" value="CAF3670036.1"/>
    <property type="molecule type" value="Genomic_DNA"/>
</dbReference>
<evidence type="ECO:0000256" key="7">
    <source>
        <dbReference type="ARBA" id="ARBA00039153"/>
    </source>
</evidence>
<evidence type="ECO:0000256" key="10">
    <source>
        <dbReference type="ARBA" id="ARBA00042518"/>
    </source>
</evidence>
<dbReference type="GO" id="GO:0070402">
    <property type="term" value="F:NADPH binding"/>
    <property type="evidence" value="ECO:0007669"/>
    <property type="project" value="TreeGrafter"/>
</dbReference>
<sequence length="1119" mass="127012">MSKHILVYGGKGALGDKLVQYFKAKNFKVTSIDLKENDCADVNIILSGNETLEQQAEFVNDNIRKQLNNESVDAILNVAGGWAGGNAEAEDFIQNSALMWKQTMWSSLIVASLASKYLKEDGLLTLPGAAAALEPTPGMIGYGAAKSAVHQMTKSLAAQNSGLPNNASVLAIAPIILDTPMNRKWMPKADMSTWTPLEYVADHYDIATQNKIDMNDGHFQMIDNKSSLTPYRGRDWRYVQPKLLYELGIKQLVTILLQHNNSLAKIEHLLLNEQAIFSTRIGNLILKEFIDQIHTMKSYNNDEFLNYFSSDTIAHTNRIHSDLNVHALHFIPRNSPPISSNFASSIVFNLPDQHEQSLFNSMPPGKNFRTLSLEKSDEQPKKKRTSLNHHHMWTKSTSKDPSIFVTCLNFQYCIFITNNSIKQLISQQLVDTIDLRNCLITVKIFKILSDYFPRLKCLRLGVIDTGCVSSSVSMFVHNECEHYLKKPTLRSFTFEGFEQNHQQHTIIQRIFNKTLEFCSQQLQYLDLSRSTCIQELTSFIYVKSSLSTLILYDISPVLIELYSNIICELKTLSTLDLSRSKISVNSPTDNYKNSTLFLAKLVYSLEQLKSLDISGTNLGGEHTIRSNEDEREYLCEKLNITCDKRNVESSIPGLLLLKAPLEFLGVLDCDQNVAMRPNLPAKKIAGEYSENQLLTAIQRYINRSEMITHVVTHLFRFYKDTSLENFKYGGELLMECMDKHIYNLHIQISGSASLFYIIKAHHQKDESSELEYFYVRQIVTVILNAMTIHSKDNGMMRNGLLSLIHLQLPDDIMFACEKAFKVLLELLKLHINMNISYESFVLRTAMYLLNCMACTADGEEKLAVGNFGAIEVMMNLIQKRIHTEDADEILEVAWAFLWNITDETAENCVRFVTQNSGLQAFQDCLTLFESKEAILRNMMGLMGNLAEVPTLRSHLVKNEILQHLQRLVQKPECSIEIAYNAAGVLAHIFSDGPSSWTADQVDRTTLCDELFEIIQHWDVNLERNINYRSFSPILRLVKQFDEPSAQIWGCWGLANLTSVFATKYCPLLHAEHGDVLLNDIVRHNSVHPKVKHLASLALENVCNYLKTPPSDLAMMDVEQ</sequence>
<dbReference type="InterPro" id="IPR032675">
    <property type="entry name" value="LRR_dom_sf"/>
</dbReference>
<reference evidence="17" key="1">
    <citation type="submission" date="2021-02" db="EMBL/GenBank/DDBJ databases">
        <authorList>
            <person name="Nowell W R."/>
        </authorList>
    </citation>
    <scope>NUCLEOTIDE SEQUENCE</scope>
</reference>
<dbReference type="PROSITE" id="PS00061">
    <property type="entry name" value="ADH_SHORT"/>
    <property type="match status" value="1"/>
</dbReference>
<evidence type="ECO:0000256" key="6">
    <source>
        <dbReference type="ARBA" id="ARBA00037099"/>
    </source>
</evidence>
<dbReference type="FunFam" id="3.40.50.720:FF:000157">
    <property type="entry name" value="Quinoid dihydropteridine reductase"/>
    <property type="match status" value="1"/>
</dbReference>
<feature type="domain" description="Zer-1-like leucine-rich repeats region" evidence="15">
    <location>
        <begin position="520"/>
        <end position="669"/>
    </location>
</feature>